<dbReference type="PANTHER" id="PTHR44858">
    <property type="entry name" value="TETRATRICOPEPTIDE REPEAT PROTEIN 6"/>
    <property type="match status" value="1"/>
</dbReference>
<keyword evidence="2" id="KW-0802">TPR repeat</keyword>
<accession>A0ABS3VK67</accession>
<dbReference type="RefSeq" id="WP_208811028.1">
    <property type="nucleotide sequence ID" value="NZ_WVUH01000007.1"/>
</dbReference>
<protein>
    <submittedName>
        <fullName evidence="4">Tetratricopeptide repeat protein</fullName>
    </submittedName>
</protein>
<organism evidence="4 5">
    <name type="scientific">Micromonospora echinofusca</name>
    <dbReference type="NCBI Taxonomy" id="47858"/>
    <lineage>
        <taxon>Bacteria</taxon>
        <taxon>Bacillati</taxon>
        <taxon>Actinomycetota</taxon>
        <taxon>Actinomycetes</taxon>
        <taxon>Micromonosporales</taxon>
        <taxon>Micromonosporaceae</taxon>
        <taxon>Micromonospora</taxon>
    </lineage>
</organism>
<name>A0ABS3VK67_MICEH</name>
<keyword evidence="5" id="KW-1185">Reference proteome</keyword>
<evidence type="ECO:0000313" key="4">
    <source>
        <dbReference type="EMBL" id="MBO4204843.1"/>
    </source>
</evidence>
<evidence type="ECO:0000256" key="3">
    <source>
        <dbReference type="SAM" id="MobiDB-lite"/>
    </source>
</evidence>
<dbReference type="PANTHER" id="PTHR44858:SF1">
    <property type="entry name" value="UDP-N-ACETYLGLUCOSAMINE--PEPTIDE N-ACETYLGLUCOSAMINYLTRANSFERASE SPINDLY-RELATED"/>
    <property type="match status" value="1"/>
</dbReference>
<feature type="compositionally biased region" description="Low complexity" evidence="3">
    <location>
        <begin position="564"/>
        <end position="576"/>
    </location>
</feature>
<keyword evidence="1" id="KW-0677">Repeat</keyword>
<dbReference type="Pfam" id="PF13432">
    <property type="entry name" value="TPR_16"/>
    <property type="match status" value="2"/>
</dbReference>
<gene>
    <name evidence="4" type="ORF">GSF22_02305</name>
</gene>
<evidence type="ECO:0000313" key="5">
    <source>
        <dbReference type="Proteomes" id="UP000823521"/>
    </source>
</evidence>
<dbReference type="Proteomes" id="UP000823521">
    <property type="component" value="Unassembled WGS sequence"/>
</dbReference>
<dbReference type="Pfam" id="PF14559">
    <property type="entry name" value="TPR_19"/>
    <property type="match status" value="1"/>
</dbReference>
<dbReference type="InterPro" id="IPR019734">
    <property type="entry name" value="TPR_rpt"/>
</dbReference>
<dbReference type="InterPro" id="IPR011990">
    <property type="entry name" value="TPR-like_helical_dom_sf"/>
</dbReference>
<dbReference type="SMART" id="SM00028">
    <property type="entry name" value="TPR"/>
    <property type="match status" value="7"/>
</dbReference>
<feature type="region of interest" description="Disordered" evidence="3">
    <location>
        <begin position="563"/>
        <end position="587"/>
    </location>
</feature>
<dbReference type="InterPro" id="IPR050498">
    <property type="entry name" value="Ycf3"/>
</dbReference>
<evidence type="ECO:0000256" key="1">
    <source>
        <dbReference type="ARBA" id="ARBA00022737"/>
    </source>
</evidence>
<evidence type="ECO:0000256" key="2">
    <source>
        <dbReference type="ARBA" id="ARBA00022803"/>
    </source>
</evidence>
<proteinExistence type="predicted"/>
<dbReference type="EMBL" id="WVUH01000007">
    <property type="protein sequence ID" value="MBO4204843.1"/>
    <property type="molecule type" value="Genomic_DNA"/>
</dbReference>
<dbReference type="Gene3D" id="1.25.40.10">
    <property type="entry name" value="Tetratricopeptide repeat domain"/>
    <property type="match status" value="3"/>
</dbReference>
<feature type="compositionally biased region" description="Basic and acidic residues" evidence="3">
    <location>
        <begin position="578"/>
        <end position="587"/>
    </location>
</feature>
<sequence>MTTAGGSYDCHRDHGPYAGIADLLSTIAVDRPRLAARHRVELHAIAPRLDRTARPAAEEEPIRFHPARRTAWLAYGATEFVLAWAGRLRQPVTVRFDHVGNADETTRELLDALARRTASTPLRLDLRDDGPHPTATVTPTPEAVRRMLGDSLARGFYHHAARTGRRGRALVTPDDDLRHWWAFTTGLATALAALDRATEALDLYHEARTITDDPKITMSAAYATAMLHARHLPAAEQDPAQARHWLEEAIRLAAGLPDQRQRTLSTVFYEQGLALLDSRAGQPDRALRLIDAGLARLGAVLAPGERRQDLARLRHNRAQVHLALGDPARALADLDTVIADDPDNCEYYVDRAALYRAAGRSRAAIRDYGTAIRLGPHLPEAYYNRAVLEQDRGRPARARDDLGRVLVIDPGHLDARIALVNLEVERGALDAAEAGAQAGLALAPQEPALLCTLGLIRSERGDLAAADDLLSRALAGDPDLVEAWTNRAAVRFERGDVAAAVADLDRAVARSAAPVPRYNRGTALMRLGRWAEAARDFTDALAQPDLDRALRRDLRRELARCRRASASAVGRAGDAAAADERRSDRPA</sequence>
<comment type="caution">
    <text evidence="4">The sequence shown here is derived from an EMBL/GenBank/DDBJ whole genome shotgun (WGS) entry which is preliminary data.</text>
</comment>
<dbReference type="SUPFAM" id="SSF48452">
    <property type="entry name" value="TPR-like"/>
    <property type="match status" value="1"/>
</dbReference>
<reference evidence="4 5" key="1">
    <citation type="submission" date="2019-12" db="EMBL/GenBank/DDBJ databases">
        <title>Whole genome sequencing of endophytic Actinobacterium Micromonospora sp. MPMI6T.</title>
        <authorList>
            <person name="Evv R."/>
            <person name="Podile A.R."/>
        </authorList>
    </citation>
    <scope>NUCLEOTIDE SEQUENCE [LARGE SCALE GENOMIC DNA]</scope>
    <source>
        <strain evidence="4 5">MPMI6</strain>
    </source>
</reference>